<comment type="function">
    <text evidence="5">Part of a binding-protein-dependent transport system for a sugar.</text>
</comment>
<protein>
    <recommendedName>
        <fullName evidence="6">Probable sugar-binding periplasmic protein</fullName>
    </recommendedName>
</protein>
<comment type="similarity">
    <text evidence="2">Belongs to the bacterial solute-binding protein 1 family.</text>
</comment>
<dbReference type="OrthoDB" id="5580590at2"/>
<name>A0A4V3AUY7_9BURK</name>
<dbReference type="Pfam" id="PF01547">
    <property type="entry name" value="SBP_bac_1"/>
    <property type="match status" value="1"/>
</dbReference>
<evidence type="ECO:0000256" key="2">
    <source>
        <dbReference type="ARBA" id="ARBA00008520"/>
    </source>
</evidence>
<gene>
    <name evidence="7" type="ORF">E2I14_05500</name>
</gene>
<dbReference type="PANTHER" id="PTHR43649:SF28">
    <property type="entry name" value="BINDING PROTEIN COMPONENT OF ABC SUGAR TRANSPORTER-RELATED"/>
    <property type="match status" value="1"/>
</dbReference>
<dbReference type="SUPFAM" id="SSF53850">
    <property type="entry name" value="Periplasmic binding protein-like II"/>
    <property type="match status" value="1"/>
</dbReference>
<dbReference type="GO" id="GO:0042597">
    <property type="term" value="C:periplasmic space"/>
    <property type="evidence" value="ECO:0007669"/>
    <property type="project" value="UniProtKB-SubCell"/>
</dbReference>
<dbReference type="Gene3D" id="3.40.190.10">
    <property type="entry name" value="Periplasmic binding protein-like II"/>
    <property type="match status" value="2"/>
</dbReference>
<evidence type="ECO:0000313" key="8">
    <source>
        <dbReference type="Proteomes" id="UP000294829"/>
    </source>
</evidence>
<accession>A0A4V3AUY7</accession>
<dbReference type="InterPro" id="IPR050490">
    <property type="entry name" value="Bact_solute-bd_prot1"/>
</dbReference>
<keyword evidence="4" id="KW-0732">Signal</keyword>
<evidence type="ECO:0000256" key="5">
    <source>
        <dbReference type="ARBA" id="ARBA00049629"/>
    </source>
</evidence>
<proteinExistence type="inferred from homology"/>
<sequence length="440" mass="48557">MHVTSFINNGTSVSLIRLCLYAVAAALLLSDARLNAYSAPLQTDSSLQVLHWWTSDSERKAATLLANRLGDEGIAWRDAGIPGGAGIGAGKVLKSRVLAGNAPEVTQIIGISIREWDDLGFLLDLDKVSLANKWNASFFPTVQNLIQPRKHVVATPLGIHRINTLFYNRKIFAALKLNPPENWDELVATAAKLKAAGITPLAQSSEPWQVTALFENLILAESGPEYQRELFVKQSVPAALDHRLIDALERLRVMKTWMSNPVEERPWPEVVRQFSKHEAAMLIMGDWAKGELNGMGFATDDEFSCAAMPGTGKYHLYSVDTFSMFANDLTRVSAQEKLARLIATPAVQTDYNAIKGSVSVRRDADPSKMDSCARASWTTFAQGATVQAPSLVHRMATDESTRDAIIVLIHRYFTDDTVTAAQTQKRLAAIFHTFNINNHR</sequence>
<dbReference type="PANTHER" id="PTHR43649">
    <property type="entry name" value="ARABINOSE-BINDING PROTEIN-RELATED"/>
    <property type="match status" value="1"/>
</dbReference>
<keyword evidence="3" id="KW-0813">Transport</keyword>
<reference evidence="7 8" key="1">
    <citation type="submission" date="2019-03" db="EMBL/GenBank/DDBJ databases">
        <title>Sapientia aquatica gen. nov., sp. nov., isolated from a crater lake.</title>
        <authorList>
            <person name="Felfoldi T."/>
            <person name="Szabo A."/>
            <person name="Toth E."/>
            <person name="Schumann P."/>
            <person name="Keki Z."/>
            <person name="Marialigeti K."/>
            <person name="Mathe I."/>
        </authorList>
    </citation>
    <scope>NUCLEOTIDE SEQUENCE [LARGE SCALE GENOMIC DNA]</scope>
    <source>
        <strain evidence="7 8">SA-152</strain>
    </source>
</reference>
<dbReference type="AlphaFoldDB" id="A0A4V3AUY7"/>
<dbReference type="Proteomes" id="UP000294829">
    <property type="component" value="Unassembled WGS sequence"/>
</dbReference>
<comment type="subcellular location">
    <subcellularLocation>
        <location evidence="1">Periplasm</location>
    </subcellularLocation>
</comment>
<keyword evidence="8" id="KW-1185">Reference proteome</keyword>
<evidence type="ECO:0000313" key="7">
    <source>
        <dbReference type="EMBL" id="TDK67218.1"/>
    </source>
</evidence>
<evidence type="ECO:0000256" key="4">
    <source>
        <dbReference type="ARBA" id="ARBA00022729"/>
    </source>
</evidence>
<organism evidence="7 8">
    <name type="scientific">Sapientia aquatica</name>
    <dbReference type="NCBI Taxonomy" id="1549640"/>
    <lineage>
        <taxon>Bacteria</taxon>
        <taxon>Pseudomonadati</taxon>
        <taxon>Pseudomonadota</taxon>
        <taxon>Betaproteobacteria</taxon>
        <taxon>Burkholderiales</taxon>
        <taxon>Oxalobacteraceae</taxon>
        <taxon>Sapientia</taxon>
    </lineage>
</organism>
<evidence type="ECO:0000256" key="6">
    <source>
        <dbReference type="ARBA" id="ARBA00049753"/>
    </source>
</evidence>
<comment type="caution">
    <text evidence="7">The sequence shown here is derived from an EMBL/GenBank/DDBJ whole genome shotgun (WGS) entry which is preliminary data.</text>
</comment>
<dbReference type="InterPro" id="IPR006059">
    <property type="entry name" value="SBP"/>
</dbReference>
<dbReference type="EMBL" id="SMYL01000002">
    <property type="protein sequence ID" value="TDK67218.1"/>
    <property type="molecule type" value="Genomic_DNA"/>
</dbReference>
<evidence type="ECO:0000256" key="3">
    <source>
        <dbReference type="ARBA" id="ARBA00022448"/>
    </source>
</evidence>
<evidence type="ECO:0000256" key="1">
    <source>
        <dbReference type="ARBA" id="ARBA00004418"/>
    </source>
</evidence>